<dbReference type="PROSITE" id="PS50294">
    <property type="entry name" value="WD_REPEATS_REGION"/>
    <property type="match status" value="4"/>
</dbReference>
<dbReference type="CDD" id="cd00200">
    <property type="entry name" value="WD40"/>
    <property type="match status" value="1"/>
</dbReference>
<dbReference type="InterPro" id="IPR011047">
    <property type="entry name" value="Quinoprotein_ADH-like_sf"/>
</dbReference>
<evidence type="ECO:0000313" key="7">
    <source>
        <dbReference type="EMBL" id="MCV9386555.1"/>
    </source>
</evidence>
<dbReference type="Gene3D" id="2.130.10.10">
    <property type="entry name" value="YVTN repeat-like/Quinoprotein amine dehydrogenase"/>
    <property type="match status" value="2"/>
</dbReference>
<comment type="caution">
    <text evidence="7">The sequence shown here is derived from an EMBL/GenBank/DDBJ whole genome shotgun (WGS) entry which is preliminary data.</text>
</comment>
<evidence type="ECO:0000256" key="5">
    <source>
        <dbReference type="SAM" id="Phobius"/>
    </source>
</evidence>
<evidence type="ECO:0000313" key="8">
    <source>
        <dbReference type="Proteomes" id="UP001300692"/>
    </source>
</evidence>
<proteinExistence type="predicted"/>
<dbReference type="Pfam" id="PF20703">
    <property type="entry name" value="nSTAND1"/>
    <property type="match status" value="1"/>
</dbReference>
<dbReference type="PROSITE" id="PS50082">
    <property type="entry name" value="WD_REPEATS_2"/>
    <property type="match status" value="6"/>
</dbReference>
<feature type="repeat" description="WD" evidence="3">
    <location>
        <begin position="801"/>
        <end position="842"/>
    </location>
</feature>
<feature type="repeat" description="WD" evidence="3">
    <location>
        <begin position="883"/>
        <end position="924"/>
    </location>
</feature>
<reference evidence="7 8" key="1">
    <citation type="submission" date="2022-10" db="EMBL/GenBank/DDBJ databases">
        <title>Comparative genomics and taxonomic characterization of three novel marine species of genus Reichenbachiella exhibiting antioxidant and polysaccharide degradation activities.</title>
        <authorList>
            <person name="Muhammad N."/>
            <person name="Lee Y.-J."/>
            <person name="Ko J."/>
            <person name="Kim S.-G."/>
        </authorList>
    </citation>
    <scope>NUCLEOTIDE SEQUENCE [LARGE SCALE GENOMIC DNA]</scope>
    <source>
        <strain evidence="7 8">ABR2-5</strain>
    </source>
</reference>
<keyword evidence="1 3" id="KW-0853">WD repeat</keyword>
<keyword evidence="2" id="KW-0677">Repeat</keyword>
<dbReference type="SMART" id="SM00320">
    <property type="entry name" value="WD40"/>
    <property type="match status" value="6"/>
</dbReference>
<feature type="domain" description="Novel STAND NTPase 1" evidence="6">
    <location>
        <begin position="22"/>
        <end position="438"/>
    </location>
</feature>
<dbReference type="InterPro" id="IPR049052">
    <property type="entry name" value="nSTAND1"/>
</dbReference>
<dbReference type="SUPFAM" id="SSF52540">
    <property type="entry name" value="P-loop containing nucleoside triphosphate hydrolases"/>
    <property type="match status" value="1"/>
</dbReference>
<feature type="repeat" description="WD" evidence="3">
    <location>
        <begin position="925"/>
        <end position="956"/>
    </location>
</feature>
<feature type="transmembrane region" description="Helical" evidence="5">
    <location>
        <begin position="508"/>
        <end position="529"/>
    </location>
</feature>
<dbReference type="SUPFAM" id="SSF50998">
    <property type="entry name" value="Quinoprotein alcohol dehydrogenase-like"/>
    <property type="match status" value="1"/>
</dbReference>
<name>A0ABT3CS76_9BACT</name>
<organism evidence="7 8">
    <name type="scientific">Reichenbachiella ulvae</name>
    <dbReference type="NCBI Taxonomy" id="2980104"/>
    <lineage>
        <taxon>Bacteria</taxon>
        <taxon>Pseudomonadati</taxon>
        <taxon>Bacteroidota</taxon>
        <taxon>Cytophagia</taxon>
        <taxon>Cytophagales</taxon>
        <taxon>Reichenbachiellaceae</taxon>
        <taxon>Reichenbachiella</taxon>
    </lineage>
</organism>
<dbReference type="EMBL" id="JAOYOD010000001">
    <property type="protein sequence ID" value="MCV9386555.1"/>
    <property type="molecule type" value="Genomic_DNA"/>
</dbReference>
<keyword evidence="5" id="KW-1133">Transmembrane helix</keyword>
<dbReference type="InterPro" id="IPR001680">
    <property type="entry name" value="WD40_rpt"/>
</dbReference>
<accession>A0ABT3CS76</accession>
<dbReference type="Proteomes" id="UP001300692">
    <property type="component" value="Unassembled WGS sequence"/>
</dbReference>
<evidence type="ECO:0000256" key="2">
    <source>
        <dbReference type="ARBA" id="ARBA00022737"/>
    </source>
</evidence>
<keyword evidence="5" id="KW-0812">Transmembrane</keyword>
<dbReference type="Pfam" id="PF00400">
    <property type="entry name" value="WD40"/>
    <property type="match status" value="4"/>
</dbReference>
<dbReference type="PANTHER" id="PTHR19848:SF8">
    <property type="entry name" value="F-BOX AND WD REPEAT DOMAIN CONTAINING 7"/>
    <property type="match status" value="1"/>
</dbReference>
<dbReference type="Gene3D" id="3.40.50.300">
    <property type="entry name" value="P-loop containing nucleotide triphosphate hydrolases"/>
    <property type="match status" value="1"/>
</dbReference>
<feature type="compositionally biased region" description="Basic and acidic residues" evidence="4">
    <location>
        <begin position="571"/>
        <end position="604"/>
    </location>
</feature>
<feature type="repeat" description="WD" evidence="3">
    <location>
        <begin position="717"/>
        <end position="758"/>
    </location>
</feature>
<dbReference type="InterPro" id="IPR027417">
    <property type="entry name" value="P-loop_NTPase"/>
</dbReference>
<keyword evidence="5" id="KW-0472">Membrane</keyword>
<feature type="compositionally biased region" description="Low complexity" evidence="4">
    <location>
        <begin position="606"/>
        <end position="615"/>
    </location>
</feature>
<feature type="region of interest" description="Disordered" evidence="4">
    <location>
        <begin position="571"/>
        <end position="620"/>
    </location>
</feature>
<dbReference type="PROSITE" id="PS00678">
    <property type="entry name" value="WD_REPEATS_1"/>
    <property type="match status" value="1"/>
</dbReference>
<evidence type="ECO:0000259" key="6">
    <source>
        <dbReference type="Pfam" id="PF20703"/>
    </source>
</evidence>
<dbReference type="RefSeq" id="WP_264137364.1">
    <property type="nucleotide sequence ID" value="NZ_JAOYOD010000001.1"/>
</dbReference>
<keyword evidence="8" id="KW-1185">Reference proteome</keyword>
<dbReference type="PANTHER" id="PTHR19848">
    <property type="entry name" value="WD40 REPEAT PROTEIN"/>
    <property type="match status" value="1"/>
</dbReference>
<evidence type="ECO:0000256" key="4">
    <source>
        <dbReference type="SAM" id="MobiDB-lite"/>
    </source>
</evidence>
<protein>
    <submittedName>
        <fullName evidence="7">High-affnity carbon uptake protein Hat/HatR</fullName>
    </submittedName>
</protein>
<gene>
    <name evidence="7" type="ORF">N7U62_07775</name>
</gene>
<feature type="repeat" description="WD" evidence="3">
    <location>
        <begin position="976"/>
        <end position="1017"/>
    </location>
</feature>
<dbReference type="InterPro" id="IPR015943">
    <property type="entry name" value="WD40/YVTN_repeat-like_dom_sf"/>
</dbReference>
<sequence length="1057" mass="118872">MSEKELISNDQRQADITDFVDPFPGLRPFGIEESHLFFGREGQSDEVLMKLSENKFVGILGASGSGKSSLMYCGLIPTLYGGFMTQAGSNWRIVVTRPGGGPIDNLAESLLLKDEQYNSIDDEEKLIRKTITSTVLRSSSLGLIEAVKQLKSSENENVLILVDQFEELFRYKKLETLSSDLDESSAFVNLLLEAVHQYDAPIYVALTMRSDFIGDCAQFPELTQMINDSHYLIPQMTRDQKRLAIEGPVAVGGGKIAPRLTQQLLNDVGDNPDQLPILQHALMRTWQFWKEHKREGEPMDLKHYNAIGTLREALSQHANEAFDSLSKREQQICESMFKALTERGTESSGIRRPTKVGTIASIAGVNEEEVGRVVDKFREPGRNLLMPPHGVRLETDTVIDISHESLMRIWTRLKSWLDEESRSAEMYLKLAESAERFQLGRAGLWKMPDLQLALNWEEENKPTLVWGQRYDPAFERTMVFLETSKKAYETEQRNKELLQKRALQRSRLVAVVLGVAMLVCIFFVVMAQIQAAEADKQSARALANLKLAEENQKKAEEQELKATQKAAEARIEARRAEEAAQKALDEQRKAEEQRSIAETQRQKAVEAQNEANRSAAEARRSAEEARLAKIDADRNAEIANQQKQAALELRYQAIANSMAIKSQNIDDDVEQQALIARQAWKFDEKYSKKDYNPDVYAGVYYATKALTGGDSSKFNHYEGHTEAVRSIRYAKDGKKMFTAGSDGRILSWDLATRSSTELLNDNQVNRVVDISSDEKWLAVGTDIDQILLYNLKDKNGLPKEISDHNGVVFDLIFLKDNSGFIYTSSDKVVRLYDFNKSADIARVTSRVKSLAISPDGRYLAGGSESGSVFIWDIQNNYEESSLYVQQGESVSAVTFSEDGSELAFGDEGGDIVLWDLIESKTIKKLTGHNATITELDFNKDNSLLASSSLDGTAKLWVMEYPNDLPISLDDHESLDNIGSKGWVWSVKFAPDGEHLMTGAGNGIIRLWPTQPDEMAEKICEFKEVDENLSNTTWNAYVGEDIEYEYTCEGLPKREEIE</sequence>
<dbReference type="CDD" id="cd06503">
    <property type="entry name" value="ATP-synt_Fo_b"/>
    <property type="match status" value="1"/>
</dbReference>
<evidence type="ECO:0000256" key="3">
    <source>
        <dbReference type="PROSITE-ProRule" id="PRU00221"/>
    </source>
</evidence>
<feature type="repeat" description="WD" evidence="3">
    <location>
        <begin position="840"/>
        <end position="881"/>
    </location>
</feature>
<evidence type="ECO:0000256" key="1">
    <source>
        <dbReference type="ARBA" id="ARBA00022574"/>
    </source>
</evidence>
<dbReference type="InterPro" id="IPR019775">
    <property type="entry name" value="WD40_repeat_CS"/>
</dbReference>